<dbReference type="InterPro" id="IPR036188">
    <property type="entry name" value="FAD/NAD-bd_sf"/>
</dbReference>
<evidence type="ECO:0000256" key="4">
    <source>
        <dbReference type="ARBA" id="ARBA00023002"/>
    </source>
</evidence>
<evidence type="ECO:0000259" key="7">
    <source>
        <dbReference type="Pfam" id="PF01494"/>
    </source>
</evidence>
<evidence type="ECO:0000313" key="8">
    <source>
        <dbReference type="EMBL" id="KAK3372433.1"/>
    </source>
</evidence>
<keyword evidence="3" id="KW-0274">FAD</keyword>
<feature type="region of interest" description="Disordered" evidence="6">
    <location>
        <begin position="144"/>
        <end position="175"/>
    </location>
</feature>
<dbReference type="Pfam" id="PF01494">
    <property type="entry name" value="FAD_binding_3"/>
    <property type="match status" value="1"/>
</dbReference>
<sequence>MAMSPSPIKPATVLIVGAGIVGPALALLLKQKGYHPVVVEKVRERGDVGVAISLQPNGMKVMHLAGVASELLHGPPSTPVTQRWDEFTDTGEFLGGPGSELLGGFPEKYGMPVIGLTRTRLQTVLWDACQRKGIPIHTGWRLARLDDDDNGTGSSSGDKDHDDDGEGGGAIMARSEDGRSIRADMVIGCDGLKSRTRDLLVEKRGGTNKDPDFTGVVVLGGACPTPKSLETPAIRIWYGQEMAVISHCLEDGMSVWGLNYGREKAAESWRTVPAEELADEVTKTLALVDGWAEPVREMIATSRKMMTIGLYDRPELPVEQWYHGRCVLVGDAAHPTTPHVGQGANQGLEDAWHLVDLLPRCDELSPKTLSAGELEGIFHQLASIRQGPTTMMVQQARAQGELRVVKDKSPDARKKRDDLIRAKWQDVGALQGMFDMMYNGPFRL</sequence>
<feature type="domain" description="FAD-binding" evidence="7">
    <location>
        <begin position="12"/>
        <end position="357"/>
    </location>
</feature>
<organism evidence="8 9">
    <name type="scientific">Podospora didyma</name>
    <dbReference type="NCBI Taxonomy" id="330526"/>
    <lineage>
        <taxon>Eukaryota</taxon>
        <taxon>Fungi</taxon>
        <taxon>Dikarya</taxon>
        <taxon>Ascomycota</taxon>
        <taxon>Pezizomycotina</taxon>
        <taxon>Sordariomycetes</taxon>
        <taxon>Sordariomycetidae</taxon>
        <taxon>Sordariales</taxon>
        <taxon>Podosporaceae</taxon>
        <taxon>Podospora</taxon>
    </lineage>
</organism>
<keyword evidence="5" id="KW-0503">Monooxygenase</keyword>
<evidence type="ECO:0000256" key="5">
    <source>
        <dbReference type="ARBA" id="ARBA00023033"/>
    </source>
</evidence>
<reference evidence="8" key="2">
    <citation type="submission" date="2023-06" db="EMBL/GenBank/DDBJ databases">
        <authorList>
            <consortium name="Lawrence Berkeley National Laboratory"/>
            <person name="Haridas S."/>
            <person name="Hensen N."/>
            <person name="Bonometti L."/>
            <person name="Westerberg I."/>
            <person name="Brannstrom I.O."/>
            <person name="Guillou S."/>
            <person name="Cros-Aarteil S."/>
            <person name="Calhoun S."/>
            <person name="Kuo A."/>
            <person name="Mondo S."/>
            <person name="Pangilinan J."/>
            <person name="Riley R."/>
            <person name="LaButti K."/>
            <person name="Andreopoulos B."/>
            <person name="Lipzen A."/>
            <person name="Chen C."/>
            <person name="Yanf M."/>
            <person name="Daum C."/>
            <person name="Ng V."/>
            <person name="Clum A."/>
            <person name="Steindorff A."/>
            <person name="Ohm R."/>
            <person name="Martin F."/>
            <person name="Silar P."/>
            <person name="Natvig D."/>
            <person name="Lalanne C."/>
            <person name="Gautier V."/>
            <person name="Ament-velasquez S.L."/>
            <person name="Kruys A."/>
            <person name="Hutchinson M.I."/>
            <person name="Powell A.J."/>
            <person name="Barry K."/>
            <person name="Miller A.N."/>
            <person name="Grigoriev I.V."/>
            <person name="Debuchy R."/>
            <person name="Gladieux P."/>
            <person name="Thoren M.H."/>
            <person name="Johannesson H."/>
        </authorList>
    </citation>
    <scope>NUCLEOTIDE SEQUENCE</scope>
    <source>
        <strain evidence="8">CBS 232.78</strain>
    </source>
</reference>
<dbReference type="SUPFAM" id="SSF51905">
    <property type="entry name" value="FAD/NAD(P)-binding domain"/>
    <property type="match status" value="1"/>
</dbReference>
<proteinExistence type="inferred from homology"/>
<keyword evidence="4" id="KW-0560">Oxidoreductase</keyword>
<evidence type="ECO:0000256" key="1">
    <source>
        <dbReference type="ARBA" id="ARBA00007992"/>
    </source>
</evidence>
<dbReference type="GO" id="GO:0004497">
    <property type="term" value="F:monooxygenase activity"/>
    <property type="evidence" value="ECO:0007669"/>
    <property type="project" value="UniProtKB-KW"/>
</dbReference>
<evidence type="ECO:0000313" key="9">
    <source>
        <dbReference type="Proteomes" id="UP001285441"/>
    </source>
</evidence>
<dbReference type="InterPro" id="IPR050493">
    <property type="entry name" value="FAD-dep_Monooxygenase_BioMet"/>
</dbReference>
<dbReference type="Gene3D" id="3.50.50.60">
    <property type="entry name" value="FAD/NAD(P)-binding domain"/>
    <property type="match status" value="1"/>
</dbReference>
<dbReference type="GO" id="GO:0071949">
    <property type="term" value="F:FAD binding"/>
    <property type="evidence" value="ECO:0007669"/>
    <property type="project" value="InterPro"/>
</dbReference>
<comment type="caution">
    <text evidence="8">The sequence shown here is derived from an EMBL/GenBank/DDBJ whole genome shotgun (WGS) entry which is preliminary data.</text>
</comment>
<dbReference type="PANTHER" id="PTHR13789">
    <property type="entry name" value="MONOOXYGENASE"/>
    <property type="match status" value="1"/>
</dbReference>
<name>A0AAE0N6Y9_9PEZI</name>
<dbReference type="Proteomes" id="UP001285441">
    <property type="component" value="Unassembled WGS sequence"/>
</dbReference>
<keyword evidence="9" id="KW-1185">Reference proteome</keyword>
<keyword evidence="2" id="KW-0285">Flavoprotein</keyword>
<dbReference type="EMBL" id="JAULSW010000008">
    <property type="protein sequence ID" value="KAK3372433.1"/>
    <property type="molecule type" value="Genomic_DNA"/>
</dbReference>
<dbReference type="InterPro" id="IPR002938">
    <property type="entry name" value="FAD-bd"/>
</dbReference>
<evidence type="ECO:0000256" key="6">
    <source>
        <dbReference type="SAM" id="MobiDB-lite"/>
    </source>
</evidence>
<accession>A0AAE0N6Y9</accession>
<dbReference type="AlphaFoldDB" id="A0AAE0N6Y9"/>
<dbReference type="PANTHER" id="PTHR13789:SF309">
    <property type="entry name" value="PUTATIVE (AFU_ORTHOLOGUE AFUA_6G14510)-RELATED"/>
    <property type="match status" value="1"/>
</dbReference>
<protein>
    <recommendedName>
        <fullName evidence="7">FAD-binding domain-containing protein</fullName>
    </recommendedName>
</protein>
<dbReference type="PRINTS" id="PR00420">
    <property type="entry name" value="RNGMNOXGNASE"/>
</dbReference>
<evidence type="ECO:0000256" key="2">
    <source>
        <dbReference type="ARBA" id="ARBA00022630"/>
    </source>
</evidence>
<evidence type="ECO:0000256" key="3">
    <source>
        <dbReference type="ARBA" id="ARBA00022827"/>
    </source>
</evidence>
<comment type="similarity">
    <text evidence="1">Belongs to the paxM FAD-dependent monooxygenase family.</text>
</comment>
<gene>
    <name evidence="8" type="ORF">B0H63DRAFT_453761</name>
</gene>
<reference evidence="8" key="1">
    <citation type="journal article" date="2023" name="Mol. Phylogenet. Evol.">
        <title>Genome-scale phylogeny and comparative genomics of the fungal order Sordariales.</title>
        <authorList>
            <person name="Hensen N."/>
            <person name="Bonometti L."/>
            <person name="Westerberg I."/>
            <person name="Brannstrom I.O."/>
            <person name="Guillou S."/>
            <person name="Cros-Aarteil S."/>
            <person name="Calhoun S."/>
            <person name="Haridas S."/>
            <person name="Kuo A."/>
            <person name="Mondo S."/>
            <person name="Pangilinan J."/>
            <person name="Riley R."/>
            <person name="LaButti K."/>
            <person name="Andreopoulos B."/>
            <person name="Lipzen A."/>
            <person name="Chen C."/>
            <person name="Yan M."/>
            <person name="Daum C."/>
            <person name="Ng V."/>
            <person name="Clum A."/>
            <person name="Steindorff A."/>
            <person name="Ohm R.A."/>
            <person name="Martin F."/>
            <person name="Silar P."/>
            <person name="Natvig D.O."/>
            <person name="Lalanne C."/>
            <person name="Gautier V."/>
            <person name="Ament-Velasquez S.L."/>
            <person name="Kruys A."/>
            <person name="Hutchinson M.I."/>
            <person name="Powell A.J."/>
            <person name="Barry K."/>
            <person name="Miller A.N."/>
            <person name="Grigoriev I.V."/>
            <person name="Debuchy R."/>
            <person name="Gladieux P."/>
            <person name="Hiltunen Thoren M."/>
            <person name="Johannesson H."/>
        </authorList>
    </citation>
    <scope>NUCLEOTIDE SEQUENCE</scope>
    <source>
        <strain evidence="8">CBS 232.78</strain>
    </source>
</reference>